<dbReference type="AlphaFoldDB" id="A0A382ESA4"/>
<reference evidence="1" key="1">
    <citation type="submission" date="2018-05" db="EMBL/GenBank/DDBJ databases">
        <authorList>
            <person name="Lanie J.A."/>
            <person name="Ng W.-L."/>
            <person name="Kazmierczak K.M."/>
            <person name="Andrzejewski T.M."/>
            <person name="Davidsen T.M."/>
            <person name="Wayne K.J."/>
            <person name="Tettelin H."/>
            <person name="Glass J.I."/>
            <person name="Rusch D."/>
            <person name="Podicherti R."/>
            <person name="Tsui H.-C.T."/>
            <person name="Winkler M.E."/>
        </authorList>
    </citation>
    <scope>NUCLEOTIDE SEQUENCE</scope>
</reference>
<name>A0A382ESA4_9ZZZZ</name>
<proteinExistence type="predicted"/>
<dbReference type="EMBL" id="UINC01045914">
    <property type="protein sequence ID" value="SVB53239.1"/>
    <property type="molecule type" value="Genomic_DNA"/>
</dbReference>
<gene>
    <name evidence="1" type="ORF">METZ01_LOCUS206093</name>
</gene>
<organism evidence="1">
    <name type="scientific">marine metagenome</name>
    <dbReference type="NCBI Taxonomy" id="408172"/>
    <lineage>
        <taxon>unclassified sequences</taxon>
        <taxon>metagenomes</taxon>
        <taxon>ecological metagenomes</taxon>
    </lineage>
</organism>
<accession>A0A382ESA4</accession>
<protein>
    <submittedName>
        <fullName evidence="1">Uncharacterized protein</fullName>
    </submittedName>
</protein>
<sequence length="243" mass="28375">MINILKKLYLIFSYYRRKKLSSSISISKNNIQNITKQNKIYNQDEYSKQMLYEKWCRKGKWLLYDEGILLLLSIDPANKETLSEDLIEKINNLKFHASDCVKKGLLSVINIDKSEYKWEVNPVDLYHWAMVSRINIPDEFNTLMTFVTQSVKNPNNSFSTNNKNLIDEIYQLHKEVVLGATTSLLVNSPDICRNNEGKIDSTIIVKKIIENERHWFNGCESKLSESDMTSLIKQYIAMSKPIY</sequence>
<evidence type="ECO:0000313" key="1">
    <source>
        <dbReference type="EMBL" id="SVB53239.1"/>
    </source>
</evidence>